<dbReference type="InterPro" id="IPR036640">
    <property type="entry name" value="ABC1_TM_sf"/>
</dbReference>
<dbReference type="InterPro" id="IPR014223">
    <property type="entry name" value="ABC_CydC/D"/>
</dbReference>
<dbReference type="EMBL" id="CAFBLS010000081">
    <property type="protein sequence ID" value="CAB4872807.1"/>
    <property type="molecule type" value="Genomic_DNA"/>
</dbReference>
<feature type="transmembrane region" description="Helical" evidence="7">
    <location>
        <begin position="275"/>
        <end position="300"/>
    </location>
</feature>
<proteinExistence type="predicted"/>
<evidence type="ECO:0000256" key="1">
    <source>
        <dbReference type="ARBA" id="ARBA00004141"/>
    </source>
</evidence>
<dbReference type="GO" id="GO:0005524">
    <property type="term" value="F:ATP binding"/>
    <property type="evidence" value="ECO:0007669"/>
    <property type="project" value="UniProtKB-KW"/>
</dbReference>
<evidence type="ECO:0000256" key="5">
    <source>
        <dbReference type="ARBA" id="ARBA00022989"/>
    </source>
</evidence>
<keyword evidence="3" id="KW-0547">Nucleotide-binding</keyword>
<dbReference type="GO" id="GO:0045454">
    <property type="term" value="P:cell redox homeostasis"/>
    <property type="evidence" value="ECO:0007669"/>
    <property type="project" value="InterPro"/>
</dbReference>
<dbReference type="SUPFAM" id="SSF52540">
    <property type="entry name" value="P-loop containing nucleoside triphosphate hydrolases"/>
    <property type="match status" value="1"/>
</dbReference>
<gene>
    <name evidence="10" type="ORF">UFOPK3402_00789</name>
</gene>
<evidence type="ECO:0000256" key="7">
    <source>
        <dbReference type="SAM" id="Phobius"/>
    </source>
</evidence>
<accession>A0A6J7DQC8</accession>
<protein>
    <submittedName>
        <fullName evidence="10">Unannotated protein</fullName>
    </submittedName>
</protein>
<dbReference type="InterPro" id="IPR017871">
    <property type="entry name" value="ABC_transporter-like_CS"/>
</dbReference>
<dbReference type="SUPFAM" id="SSF90123">
    <property type="entry name" value="ABC transporter transmembrane region"/>
    <property type="match status" value="1"/>
</dbReference>
<dbReference type="GO" id="GO:0034775">
    <property type="term" value="P:glutathione transmembrane transport"/>
    <property type="evidence" value="ECO:0007669"/>
    <property type="project" value="InterPro"/>
</dbReference>
<dbReference type="GO" id="GO:0015421">
    <property type="term" value="F:ABC-type oligopeptide transporter activity"/>
    <property type="evidence" value="ECO:0007669"/>
    <property type="project" value="TreeGrafter"/>
</dbReference>
<feature type="transmembrane region" description="Helical" evidence="7">
    <location>
        <begin position="161"/>
        <end position="182"/>
    </location>
</feature>
<evidence type="ECO:0000259" key="8">
    <source>
        <dbReference type="PROSITE" id="PS50893"/>
    </source>
</evidence>
<reference evidence="10" key="1">
    <citation type="submission" date="2020-05" db="EMBL/GenBank/DDBJ databases">
        <authorList>
            <person name="Chiriac C."/>
            <person name="Salcher M."/>
            <person name="Ghai R."/>
            <person name="Kavagutti S V."/>
        </authorList>
    </citation>
    <scope>NUCLEOTIDE SEQUENCE</scope>
</reference>
<dbReference type="InterPro" id="IPR003593">
    <property type="entry name" value="AAA+_ATPase"/>
</dbReference>
<dbReference type="Pfam" id="PF00664">
    <property type="entry name" value="ABC_membrane"/>
    <property type="match status" value="1"/>
</dbReference>
<dbReference type="SMART" id="SM00382">
    <property type="entry name" value="AAA"/>
    <property type="match status" value="1"/>
</dbReference>
<keyword evidence="6 7" id="KW-0472">Membrane</keyword>
<dbReference type="InterPro" id="IPR003439">
    <property type="entry name" value="ABC_transporter-like_ATP-bd"/>
</dbReference>
<evidence type="ECO:0000256" key="4">
    <source>
        <dbReference type="ARBA" id="ARBA00022840"/>
    </source>
</evidence>
<evidence type="ECO:0000256" key="6">
    <source>
        <dbReference type="ARBA" id="ARBA00023136"/>
    </source>
</evidence>
<feature type="transmembrane region" description="Helical" evidence="7">
    <location>
        <begin position="52"/>
        <end position="72"/>
    </location>
</feature>
<feature type="domain" description="ABC transmembrane type-1" evidence="9">
    <location>
        <begin position="19"/>
        <end position="302"/>
    </location>
</feature>
<dbReference type="NCBIfam" id="TIGR02868">
    <property type="entry name" value="CydC"/>
    <property type="match status" value="1"/>
</dbReference>
<dbReference type="Gene3D" id="1.20.1560.10">
    <property type="entry name" value="ABC transporter type 1, transmembrane domain"/>
    <property type="match status" value="1"/>
</dbReference>
<evidence type="ECO:0000259" key="9">
    <source>
        <dbReference type="PROSITE" id="PS50929"/>
    </source>
</evidence>
<comment type="subcellular location">
    <subcellularLocation>
        <location evidence="1">Membrane</location>
        <topology evidence="1">Multi-pass membrane protein</topology>
    </subcellularLocation>
</comment>
<dbReference type="AlphaFoldDB" id="A0A6J7DQC8"/>
<dbReference type="PANTHER" id="PTHR43394">
    <property type="entry name" value="ATP-DEPENDENT PERMEASE MDL1, MITOCHONDRIAL"/>
    <property type="match status" value="1"/>
</dbReference>
<dbReference type="PROSITE" id="PS00211">
    <property type="entry name" value="ABC_TRANSPORTER_1"/>
    <property type="match status" value="1"/>
</dbReference>
<dbReference type="GO" id="GO:0016887">
    <property type="term" value="F:ATP hydrolysis activity"/>
    <property type="evidence" value="ECO:0007669"/>
    <property type="project" value="InterPro"/>
</dbReference>
<dbReference type="InterPro" id="IPR011527">
    <property type="entry name" value="ABC1_TM_dom"/>
</dbReference>
<evidence type="ECO:0000313" key="10">
    <source>
        <dbReference type="EMBL" id="CAB4872807.1"/>
    </source>
</evidence>
<dbReference type="Gene3D" id="3.40.50.300">
    <property type="entry name" value="P-loop containing nucleotide triphosphate hydrolases"/>
    <property type="match status" value="1"/>
</dbReference>
<evidence type="ECO:0000256" key="3">
    <source>
        <dbReference type="ARBA" id="ARBA00022741"/>
    </source>
</evidence>
<feature type="transmembrane region" description="Helical" evidence="7">
    <location>
        <begin position="134"/>
        <end position="155"/>
    </location>
</feature>
<dbReference type="InterPro" id="IPR027417">
    <property type="entry name" value="P-loop_NTPase"/>
</dbReference>
<dbReference type="PROSITE" id="PS50893">
    <property type="entry name" value="ABC_TRANSPORTER_2"/>
    <property type="match status" value="1"/>
</dbReference>
<organism evidence="10">
    <name type="scientific">freshwater metagenome</name>
    <dbReference type="NCBI Taxonomy" id="449393"/>
    <lineage>
        <taxon>unclassified sequences</taxon>
        <taxon>metagenomes</taxon>
        <taxon>ecological metagenomes</taxon>
    </lineage>
</organism>
<name>A0A6J7DQC8_9ZZZZ</name>
<feature type="domain" description="ABC transporter" evidence="8">
    <location>
        <begin position="336"/>
        <end position="570"/>
    </location>
</feature>
<dbReference type="InterPro" id="IPR039421">
    <property type="entry name" value="Type_1_exporter"/>
</dbReference>
<sequence>MTPVRRMWAAMAGQRPELVLAGFVGALASASAVALLGTSAWLISTAAGAPPVLTLTVAAVMVRAFALGRAVFRYGERLIGHDAAFRGLTDLRIRVYERLERLAPVGLAGFSRGDLLTRLVADVDAALDLPLRIVLPWAQAALVSAGAVAFCVWLAPDAGLLIGVLVVVGLTLAPWMVGHLASRAEQRIAPAKALLTGSVVTALDATADLVAFGRSSDALAQIASLDDRVTELTRRSSLALAFGGGVGVALQGAAVTGALVLAIPRVTEGTLPAVWLAVVALLPLALFEVLSSLPVSALALQRLRGSADRLAAIDDMTNPVVDPSTPAHLPEGFTGLELRGVKARWSAAGPYALLGVSLSITPGEHVTIVGPSGSGKSTLASVLMGFLGYEGTIHVNGIELSSVSGDELRTRIGLMAQRSHLFDTTVAENVRLGRPGVGDDAVWRALEAAQVDEAVRSMPRQLDTEVGTFGLAVSGGEAQRLALARLLLEPPPAIIFDEPTEHLDPRTAQALEVTLRSSTMNSTRITISHRLDSIDAGSRVIVLRDGLVEACGSAAELAGQGGWFADRLANERAETDMAALIEGLPIGTAVARITLDRS</sequence>
<feature type="transmembrane region" description="Helical" evidence="7">
    <location>
        <begin position="238"/>
        <end position="263"/>
    </location>
</feature>
<dbReference type="PROSITE" id="PS50929">
    <property type="entry name" value="ABC_TM1F"/>
    <property type="match status" value="1"/>
</dbReference>
<evidence type="ECO:0000256" key="2">
    <source>
        <dbReference type="ARBA" id="ARBA00022692"/>
    </source>
</evidence>
<keyword evidence="2 7" id="KW-0812">Transmembrane</keyword>
<dbReference type="GO" id="GO:0016020">
    <property type="term" value="C:membrane"/>
    <property type="evidence" value="ECO:0007669"/>
    <property type="project" value="UniProtKB-SubCell"/>
</dbReference>
<keyword evidence="4" id="KW-0067">ATP-binding</keyword>
<dbReference type="PANTHER" id="PTHR43394:SF1">
    <property type="entry name" value="ATP-BINDING CASSETTE SUB-FAMILY B MEMBER 10, MITOCHONDRIAL"/>
    <property type="match status" value="1"/>
</dbReference>
<dbReference type="Pfam" id="PF00005">
    <property type="entry name" value="ABC_tran"/>
    <property type="match status" value="1"/>
</dbReference>
<keyword evidence="5 7" id="KW-1133">Transmembrane helix</keyword>